<proteinExistence type="inferred from homology"/>
<protein>
    <submittedName>
        <fullName evidence="4">TIGR01777 family oxidoreductase</fullName>
    </submittedName>
</protein>
<dbReference type="InterPro" id="IPR013549">
    <property type="entry name" value="DUF1731"/>
</dbReference>
<dbReference type="EMBL" id="JBHSGF010000007">
    <property type="protein sequence ID" value="MFC4555839.1"/>
    <property type="molecule type" value="Genomic_DNA"/>
</dbReference>
<gene>
    <name evidence="4" type="ORF">ACFO3F_11325</name>
</gene>
<reference evidence="5" key="1">
    <citation type="journal article" date="2019" name="Int. J. Syst. Evol. Microbiol.">
        <title>The Global Catalogue of Microorganisms (GCM) 10K type strain sequencing project: providing services to taxonomists for standard genome sequencing and annotation.</title>
        <authorList>
            <consortium name="The Broad Institute Genomics Platform"/>
            <consortium name="The Broad Institute Genome Sequencing Center for Infectious Disease"/>
            <person name="Wu L."/>
            <person name="Ma J."/>
        </authorList>
    </citation>
    <scope>NUCLEOTIDE SEQUENCE [LARGE SCALE GENOMIC DNA]</scope>
    <source>
        <strain evidence="5">JCM 3369</strain>
    </source>
</reference>
<evidence type="ECO:0000259" key="3">
    <source>
        <dbReference type="Pfam" id="PF08338"/>
    </source>
</evidence>
<feature type="domain" description="NAD-dependent epimerase/dehydratase" evidence="2">
    <location>
        <begin position="9"/>
        <end position="228"/>
    </location>
</feature>
<feature type="domain" description="DUF1731" evidence="3">
    <location>
        <begin position="259"/>
        <end position="304"/>
    </location>
</feature>
<evidence type="ECO:0000256" key="1">
    <source>
        <dbReference type="ARBA" id="ARBA00009353"/>
    </source>
</evidence>
<dbReference type="InterPro" id="IPR001509">
    <property type="entry name" value="Epimerase_deHydtase"/>
</dbReference>
<dbReference type="SUPFAM" id="SSF51735">
    <property type="entry name" value="NAD(P)-binding Rossmann-fold domains"/>
    <property type="match status" value="1"/>
</dbReference>
<evidence type="ECO:0000313" key="5">
    <source>
        <dbReference type="Proteomes" id="UP001595955"/>
    </source>
</evidence>
<evidence type="ECO:0000313" key="4">
    <source>
        <dbReference type="EMBL" id="MFC4555839.1"/>
    </source>
</evidence>
<dbReference type="InterPro" id="IPR036291">
    <property type="entry name" value="NAD(P)-bd_dom_sf"/>
</dbReference>
<dbReference type="NCBIfam" id="TIGR01777">
    <property type="entry name" value="yfcH"/>
    <property type="match status" value="1"/>
</dbReference>
<sequence>MADRPLTVLAAGASGLLGSHLARHLIHRGDTVRRLVRRPATSPEEVQWDPGAGVLPADALEDVDVVVNLGGAGVGDHRWTPAYRETILASRVDGTRLLAGALAEEARRRARAGRPAPRLLQASAVGIYGDRGEEALTEDSTLGSDFLANVCRAWEGATAPAQEAGVTVTLLRTGIVLAPGGGAVGPLLPLFKAGLGGPLGGGRQWWPWISLADHVRAQLHLIDSPLTGPVNVSGPNPQRQGEVIRALARSLGRPAFVPVPRLALRVALGPFADDVLASQRMLPSRLLADGFTFLHPRAEDAAAWVGARA</sequence>
<dbReference type="RefSeq" id="WP_122824255.1">
    <property type="nucleotide sequence ID" value="NZ_CP033325.1"/>
</dbReference>
<dbReference type="Gene3D" id="3.40.50.720">
    <property type="entry name" value="NAD(P)-binding Rossmann-like Domain"/>
    <property type="match status" value="1"/>
</dbReference>
<dbReference type="Pfam" id="PF08338">
    <property type="entry name" value="DUF1731"/>
    <property type="match status" value="1"/>
</dbReference>
<comment type="caution">
    <text evidence="4">The sequence shown here is derived from an EMBL/GenBank/DDBJ whole genome shotgun (WGS) entry which is preliminary data.</text>
</comment>
<comment type="similarity">
    <text evidence="1">Belongs to the NAD(P)-dependent epimerase/dehydratase family. SDR39U1 subfamily.</text>
</comment>
<keyword evidence="5" id="KW-1185">Reference proteome</keyword>
<accession>A0ABV9DAT7</accession>
<dbReference type="Pfam" id="PF01370">
    <property type="entry name" value="Epimerase"/>
    <property type="match status" value="1"/>
</dbReference>
<evidence type="ECO:0000259" key="2">
    <source>
        <dbReference type="Pfam" id="PF01370"/>
    </source>
</evidence>
<organism evidence="4 5">
    <name type="scientific">Georgenia faecalis</name>
    <dbReference type="NCBI Taxonomy" id="2483799"/>
    <lineage>
        <taxon>Bacteria</taxon>
        <taxon>Bacillati</taxon>
        <taxon>Actinomycetota</taxon>
        <taxon>Actinomycetes</taxon>
        <taxon>Micrococcales</taxon>
        <taxon>Bogoriellaceae</taxon>
        <taxon>Georgenia</taxon>
    </lineage>
</organism>
<dbReference type="InterPro" id="IPR010099">
    <property type="entry name" value="SDR39U1"/>
</dbReference>
<dbReference type="PANTHER" id="PTHR11092">
    <property type="entry name" value="SUGAR NUCLEOTIDE EPIMERASE RELATED"/>
    <property type="match status" value="1"/>
</dbReference>
<dbReference type="Proteomes" id="UP001595955">
    <property type="component" value="Unassembled WGS sequence"/>
</dbReference>
<name>A0ABV9DAT7_9MICO</name>
<dbReference type="PANTHER" id="PTHR11092:SF0">
    <property type="entry name" value="EPIMERASE FAMILY PROTEIN SDR39U1"/>
    <property type="match status" value="1"/>
</dbReference>